<keyword evidence="11" id="KW-0464">Manganese</keyword>
<dbReference type="AlphaFoldDB" id="A0A8E2EPW6"/>
<dbReference type="Proteomes" id="UP000250140">
    <property type="component" value="Unassembled WGS sequence"/>
</dbReference>
<dbReference type="CDD" id="cd00844">
    <property type="entry name" value="MPP_Dbr1_N"/>
    <property type="match status" value="1"/>
</dbReference>
<evidence type="ECO:0000256" key="11">
    <source>
        <dbReference type="ARBA" id="ARBA00023211"/>
    </source>
</evidence>
<keyword evidence="12" id="KW-0539">Nucleus</keyword>
<dbReference type="PANTHER" id="PTHR12849:SF0">
    <property type="entry name" value="LARIAT DEBRANCHING ENZYME"/>
    <property type="match status" value="1"/>
</dbReference>
<dbReference type="InterPro" id="IPR041816">
    <property type="entry name" value="Dbr1_N"/>
</dbReference>
<evidence type="ECO:0000313" key="15">
    <source>
        <dbReference type="EMBL" id="OCL02203.1"/>
    </source>
</evidence>
<sequence length="600" mass="66820">METPIIEKKGLRIAVEGCGHGTLHSIYASIQKTCEIQGWDGVDLLIIGGDFQAVRNAQDLNVVSMPAKYRKIGDFHEYYSGARIAPYLTIFIGGNHEASSYLWELYYGGWAAPNIYYMGAANVMRLGPLRIAGLSGIWRGCNYTKPHYERLPYNHNDIKSIYNVRELDTRKLLQIRTQVDIAVSHDWPRGVEWKGNWRELFRKKPHFEGEAREGSLGSVAAKYVLDRLKPTYWFSAHMHIKYSATIEHEDHPPGELSGLAGPLSVPSVSKLVALAAPKNEEEIDLDMDEVETAPGPVAQAVEKNQDEISLDLEDDDIPVQPKEGVSQASTTDTPKPHIQNGPSTPSATRVPQDLRDLLPKSFTRPPSDMVSTTPKPNSLPPPANIKNKTTYFLALDKCLPNRDFLQLLDIEPLESSDFVRPLRLEYDKEWLAITRVFAKELTLGDPDAKVPFDKGDAHYLPLIEQEKAWVEENVVKTGKMVVPEDFEVTAPPYDPMIGLKVDGQPQEYNNPQTKAFCDLLQIPNLFEASEEEVQQRIRAGPRPTSQQGRDNFRGGSSSSFGRGGRGGNRGRGRGRGGGRGNYDSSMSAWEGGRGRGRGRG</sequence>
<dbReference type="GO" id="GO:0005634">
    <property type="term" value="C:nucleus"/>
    <property type="evidence" value="ECO:0007669"/>
    <property type="project" value="UniProtKB-SubCell"/>
</dbReference>
<proteinExistence type="inferred from homology"/>
<dbReference type="InterPro" id="IPR004843">
    <property type="entry name" value="Calcineurin-like_PHP"/>
</dbReference>
<evidence type="ECO:0000256" key="3">
    <source>
        <dbReference type="ARBA" id="ARBA00001954"/>
    </source>
</evidence>
<name>A0A8E2EPW6_9PEZI</name>
<keyword evidence="16" id="KW-1185">Reference proteome</keyword>
<evidence type="ECO:0000256" key="13">
    <source>
        <dbReference type="SAM" id="MobiDB-lite"/>
    </source>
</evidence>
<comment type="cofactor">
    <cofactor evidence="1">
        <name>Mn(2+)</name>
        <dbReference type="ChEBI" id="CHEBI:29035"/>
    </cofactor>
</comment>
<dbReference type="InterPro" id="IPR029052">
    <property type="entry name" value="Metallo-depent_PP-like"/>
</dbReference>
<dbReference type="EMBL" id="KV750986">
    <property type="protein sequence ID" value="OCL02203.1"/>
    <property type="molecule type" value="Genomic_DNA"/>
</dbReference>
<reference evidence="15 16" key="1">
    <citation type="journal article" date="2016" name="Nat. Commun.">
        <title>Ectomycorrhizal ecology is imprinted in the genome of the dominant symbiotic fungus Cenococcum geophilum.</title>
        <authorList>
            <consortium name="DOE Joint Genome Institute"/>
            <person name="Peter M."/>
            <person name="Kohler A."/>
            <person name="Ohm R.A."/>
            <person name="Kuo A."/>
            <person name="Krutzmann J."/>
            <person name="Morin E."/>
            <person name="Arend M."/>
            <person name="Barry K.W."/>
            <person name="Binder M."/>
            <person name="Choi C."/>
            <person name="Clum A."/>
            <person name="Copeland A."/>
            <person name="Grisel N."/>
            <person name="Haridas S."/>
            <person name="Kipfer T."/>
            <person name="LaButti K."/>
            <person name="Lindquist E."/>
            <person name="Lipzen A."/>
            <person name="Maire R."/>
            <person name="Meier B."/>
            <person name="Mihaltcheva S."/>
            <person name="Molinier V."/>
            <person name="Murat C."/>
            <person name="Poggeler S."/>
            <person name="Quandt C.A."/>
            <person name="Sperisen C."/>
            <person name="Tritt A."/>
            <person name="Tisserant E."/>
            <person name="Crous P.W."/>
            <person name="Henrissat B."/>
            <person name="Nehls U."/>
            <person name="Egli S."/>
            <person name="Spatafora J.W."/>
            <person name="Grigoriev I.V."/>
            <person name="Martin F.M."/>
        </authorList>
    </citation>
    <scope>NUCLEOTIDE SEQUENCE [LARGE SCALE GENOMIC DNA]</scope>
    <source>
        <strain evidence="15 16">CBS 207.34</strain>
    </source>
</reference>
<comment type="subcellular location">
    <subcellularLocation>
        <location evidence="4">Nucleus</location>
    </subcellularLocation>
</comment>
<feature type="region of interest" description="Disordered" evidence="13">
    <location>
        <begin position="531"/>
        <end position="600"/>
    </location>
</feature>
<dbReference type="PANTHER" id="PTHR12849">
    <property type="entry name" value="RNA LARIAT DEBRANCHING ENZYME"/>
    <property type="match status" value="1"/>
</dbReference>
<keyword evidence="7" id="KW-0479">Metal-binding</keyword>
<accession>A0A8E2EPW6</accession>
<dbReference type="SUPFAM" id="SSF56300">
    <property type="entry name" value="Metallo-dependent phosphatases"/>
    <property type="match status" value="1"/>
</dbReference>
<dbReference type="Pfam" id="PF05011">
    <property type="entry name" value="DBR1"/>
    <property type="match status" value="1"/>
</dbReference>
<evidence type="ECO:0000256" key="4">
    <source>
        <dbReference type="ARBA" id="ARBA00004123"/>
    </source>
</evidence>
<keyword evidence="9" id="KW-0862">Zinc</keyword>
<evidence type="ECO:0000256" key="6">
    <source>
        <dbReference type="ARBA" id="ARBA00022664"/>
    </source>
</evidence>
<comment type="similarity">
    <text evidence="5">Belongs to the lariat debranching enzyme family.</text>
</comment>
<evidence type="ECO:0000256" key="12">
    <source>
        <dbReference type="ARBA" id="ARBA00023242"/>
    </source>
</evidence>
<evidence type="ECO:0000256" key="9">
    <source>
        <dbReference type="ARBA" id="ARBA00022833"/>
    </source>
</evidence>
<dbReference type="GO" id="GO:0000398">
    <property type="term" value="P:mRNA splicing, via spliceosome"/>
    <property type="evidence" value="ECO:0007669"/>
    <property type="project" value="TreeGrafter"/>
</dbReference>
<dbReference type="GO" id="GO:0046872">
    <property type="term" value="F:metal ion binding"/>
    <property type="evidence" value="ECO:0007669"/>
    <property type="project" value="UniProtKB-KW"/>
</dbReference>
<gene>
    <name evidence="15" type="ORF">AOQ84DRAFT_191705</name>
</gene>
<evidence type="ECO:0000256" key="5">
    <source>
        <dbReference type="ARBA" id="ARBA00006045"/>
    </source>
</evidence>
<keyword evidence="8" id="KW-0378">Hydrolase</keyword>
<feature type="domain" description="Lariat debranching enzyme C-terminal" evidence="14">
    <location>
        <begin position="379"/>
        <end position="526"/>
    </location>
</feature>
<evidence type="ECO:0000256" key="1">
    <source>
        <dbReference type="ARBA" id="ARBA00001936"/>
    </source>
</evidence>
<organism evidence="15 16">
    <name type="scientific">Glonium stellatum</name>
    <dbReference type="NCBI Taxonomy" id="574774"/>
    <lineage>
        <taxon>Eukaryota</taxon>
        <taxon>Fungi</taxon>
        <taxon>Dikarya</taxon>
        <taxon>Ascomycota</taxon>
        <taxon>Pezizomycotina</taxon>
        <taxon>Dothideomycetes</taxon>
        <taxon>Pleosporomycetidae</taxon>
        <taxon>Gloniales</taxon>
        <taxon>Gloniaceae</taxon>
        <taxon>Glonium</taxon>
    </lineage>
</organism>
<dbReference type="InterPro" id="IPR007708">
    <property type="entry name" value="DBR1_C"/>
</dbReference>
<evidence type="ECO:0000256" key="7">
    <source>
        <dbReference type="ARBA" id="ARBA00022723"/>
    </source>
</evidence>
<evidence type="ECO:0000313" key="16">
    <source>
        <dbReference type="Proteomes" id="UP000250140"/>
    </source>
</evidence>
<comment type="cofactor">
    <cofactor evidence="2">
        <name>Zn(2+)</name>
        <dbReference type="ChEBI" id="CHEBI:29105"/>
    </cofactor>
</comment>
<dbReference type="SMART" id="SM01124">
    <property type="entry name" value="DBR1"/>
    <property type="match status" value="1"/>
</dbReference>
<dbReference type="OrthoDB" id="407609at2759"/>
<comment type="cofactor">
    <cofactor evidence="3">
        <name>Fe(2+)</name>
        <dbReference type="ChEBI" id="CHEBI:29033"/>
    </cofactor>
</comment>
<keyword evidence="6" id="KW-0507">mRNA processing</keyword>
<evidence type="ECO:0000256" key="10">
    <source>
        <dbReference type="ARBA" id="ARBA00023004"/>
    </source>
</evidence>
<evidence type="ECO:0000256" key="8">
    <source>
        <dbReference type="ARBA" id="ARBA00022801"/>
    </source>
</evidence>
<protein>
    <submittedName>
        <fullName evidence="15">DBR1-domain-containing protein</fullName>
    </submittedName>
</protein>
<keyword evidence="10" id="KW-0408">Iron</keyword>
<feature type="compositionally biased region" description="Polar residues" evidence="13">
    <location>
        <begin position="340"/>
        <end position="349"/>
    </location>
</feature>
<evidence type="ECO:0000259" key="14">
    <source>
        <dbReference type="SMART" id="SM01124"/>
    </source>
</evidence>
<dbReference type="Pfam" id="PF00149">
    <property type="entry name" value="Metallophos"/>
    <property type="match status" value="1"/>
</dbReference>
<dbReference type="GO" id="GO:0008419">
    <property type="term" value="F:RNA lariat debranching enzyme activity"/>
    <property type="evidence" value="ECO:0007669"/>
    <property type="project" value="TreeGrafter"/>
</dbReference>
<evidence type="ECO:0000256" key="2">
    <source>
        <dbReference type="ARBA" id="ARBA00001947"/>
    </source>
</evidence>
<feature type="region of interest" description="Disordered" evidence="13">
    <location>
        <begin position="314"/>
        <end position="384"/>
    </location>
</feature>